<dbReference type="Proteomes" id="UP000807342">
    <property type="component" value="Unassembled WGS sequence"/>
</dbReference>
<gene>
    <name evidence="1" type="ORF">P691DRAFT_791786</name>
</gene>
<dbReference type="AlphaFoldDB" id="A0A9P5XGA3"/>
<sequence>MIAETGLFCLSITFTHSLAWFGSNGYTADTVAALNAPLAGITFNWFIIYVASNKGEAEKVSVSERISTLRFHEPYTGMGGTNHGMAVSAGAAFEILMFAFVFDRGAWRDWHSFVSSGAIKF</sequence>
<protein>
    <submittedName>
        <fullName evidence="1">Uncharacterized protein</fullName>
    </submittedName>
</protein>
<evidence type="ECO:0000313" key="1">
    <source>
        <dbReference type="EMBL" id="KAF9448985.1"/>
    </source>
</evidence>
<reference evidence="1" key="1">
    <citation type="submission" date="2020-11" db="EMBL/GenBank/DDBJ databases">
        <authorList>
            <consortium name="DOE Joint Genome Institute"/>
            <person name="Ahrendt S."/>
            <person name="Riley R."/>
            <person name="Andreopoulos W."/>
            <person name="Labutti K."/>
            <person name="Pangilinan J."/>
            <person name="Ruiz-Duenas F.J."/>
            <person name="Barrasa J.M."/>
            <person name="Sanchez-Garcia M."/>
            <person name="Camarero S."/>
            <person name="Miyauchi S."/>
            <person name="Serrano A."/>
            <person name="Linde D."/>
            <person name="Babiker R."/>
            <person name="Drula E."/>
            <person name="Ayuso-Fernandez I."/>
            <person name="Pacheco R."/>
            <person name="Padilla G."/>
            <person name="Ferreira P."/>
            <person name="Barriuso J."/>
            <person name="Kellner H."/>
            <person name="Castanera R."/>
            <person name="Alfaro M."/>
            <person name="Ramirez L."/>
            <person name="Pisabarro A.G."/>
            <person name="Kuo A."/>
            <person name="Tritt A."/>
            <person name="Lipzen A."/>
            <person name="He G."/>
            <person name="Yan M."/>
            <person name="Ng V."/>
            <person name="Cullen D."/>
            <person name="Martin F."/>
            <person name="Rosso M.-N."/>
            <person name="Henrissat B."/>
            <person name="Hibbett D."/>
            <person name="Martinez A.T."/>
            <person name="Grigoriev I.V."/>
        </authorList>
    </citation>
    <scope>NUCLEOTIDE SEQUENCE</scope>
    <source>
        <strain evidence="1">MF-IS2</strain>
    </source>
</reference>
<dbReference type="EMBL" id="MU151144">
    <property type="protein sequence ID" value="KAF9448985.1"/>
    <property type="molecule type" value="Genomic_DNA"/>
</dbReference>
<evidence type="ECO:0000313" key="2">
    <source>
        <dbReference type="Proteomes" id="UP000807342"/>
    </source>
</evidence>
<comment type="caution">
    <text evidence="1">The sequence shown here is derived from an EMBL/GenBank/DDBJ whole genome shotgun (WGS) entry which is preliminary data.</text>
</comment>
<accession>A0A9P5XGA3</accession>
<proteinExistence type="predicted"/>
<name>A0A9P5XGA3_9AGAR</name>
<organism evidence="1 2">
    <name type="scientific">Macrolepiota fuliginosa MF-IS2</name>
    <dbReference type="NCBI Taxonomy" id="1400762"/>
    <lineage>
        <taxon>Eukaryota</taxon>
        <taxon>Fungi</taxon>
        <taxon>Dikarya</taxon>
        <taxon>Basidiomycota</taxon>
        <taxon>Agaricomycotina</taxon>
        <taxon>Agaricomycetes</taxon>
        <taxon>Agaricomycetidae</taxon>
        <taxon>Agaricales</taxon>
        <taxon>Agaricineae</taxon>
        <taxon>Agaricaceae</taxon>
        <taxon>Macrolepiota</taxon>
    </lineage>
</organism>
<keyword evidence="2" id="KW-1185">Reference proteome</keyword>